<dbReference type="PROSITE" id="PS51273">
    <property type="entry name" value="GATASE_TYPE_1"/>
    <property type="match status" value="1"/>
</dbReference>
<dbReference type="NCBIfam" id="NF005072">
    <property type="entry name" value="PRK06490.1"/>
    <property type="match status" value="1"/>
</dbReference>
<comment type="caution">
    <text evidence="2">The sequence shown here is derived from an EMBL/GenBank/DDBJ whole genome shotgun (WGS) entry which is preliminary data.</text>
</comment>
<dbReference type="SUPFAM" id="SSF52317">
    <property type="entry name" value="Class I glutamine amidotransferase-like"/>
    <property type="match status" value="1"/>
</dbReference>
<dbReference type="InterPro" id="IPR044992">
    <property type="entry name" value="ChyE-like"/>
</dbReference>
<keyword evidence="2" id="KW-0315">Glutamine amidotransferase</keyword>
<protein>
    <submittedName>
        <fullName evidence="2">Glutamine amidotransferase</fullName>
    </submittedName>
</protein>
<accession>A0ABW3FEJ0</accession>
<dbReference type="CDD" id="cd01741">
    <property type="entry name" value="GATase1_1"/>
    <property type="match status" value="1"/>
</dbReference>
<gene>
    <name evidence="2" type="ORF">ACFQ14_09220</name>
</gene>
<dbReference type="PANTHER" id="PTHR42695:SF5">
    <property type="entry name" value="GLUTAMINE AMIDOTRANSFERASE YLR126C-RELATED"/>
    <property type="match status" value="1"/>
</dbReference>
<name>A0ABW3FEJ0_9HYPH</name>
<evidence type="ECO:0000313" key="3">
    <source>
        <dbReference type="Proteomes" id="UP001597101"/>
    </source>
</evidence>
<proteinExistence type="predicted"/>
<evidence type="ECO:0000313" key="2">
    <source>
        <dbReference type="EMBL" id="MFD0916585.1"/>
    </source>
</evidence>
<dbReference type="RefSeq" id="WP_377212444.1">
    <property type="nucleotide sequence ID" value="NZ_JBHTJV010000009.1"/>
</dbReference>
<organism evidence="2 3">
    <name type="scientific">Pseudahrensia aquimaris</name>
    <dbReference type="NCBI Taxonomy" id="744461"/>
    <lineage>
        <taxon>Bacteria</taxon>
        <taxon>Pseudomonadati</taxon>
        <taxon>Pseudomonadota</taxon>
        <taxon>Alphaproteobacteria</taxon>
        <taxon>Hyphomicrobiales</taxon>
        <taxon>Ahrensiaceae</taxon>
        <taxon>Pseudahrensia</taxon>
    </lineage>
</organism>
<dbReference type="InterPro" id="IPR029062">
    <property type="entry name" value="Class_I_gatase-like"/>
</dbReference>
<dbReference type="EMBL" id="JBHTJV010000009">
    <property type="protein sequence ID" value="MFD0916585.1"/>
    <property type="molecule type" value="Genomic_DNA"/>
</dbReference>
<dbReference type="InterPro" id="IPR017926">
    <property type="entry name" value="GATASE"/>
</dbReference>
<reference evidence="3" key="1">
    <citation type="journal article" date="2019" name="Int. J. Syst. Evol. Microbiol.">
        <title>The Global Catalogue of Microorganisms (GCM) 10K type strain sequencing project: providing services to taxonomists for standard genome sequencing and annotation.</title>
        <authorList>
            <consortium name="The Broad Institute Genomics Platform"/>
            <consortium name="The Broad Institute Genome Sequencing Center for Infectious Disease"/>
            <person name="Wu L."/>
            <person name="Ma J."/>
        </authorList>
    </citation>
    <scope>NUCLEOTIDE SEQUENCE [LARGE SCALE GENOMIC DNA]</scope>
    <source>
        <strain evidence="3">CCUG 60023</strain>
    </source>
</reference>
<feature type="domain" description="Glutamine amidotransferase" evidence="1">
    <location>
        <begin position="24"/>
        <end position="182"/>
    </location>
</feature>
<dbReference type="Proteomes" id="UP001597101">
    <property type="component" value="Unassembled WGS sequence"/>
</dbReference>
<dbReference type="PANTHER" id="PTHR42695">
    <property type="entry name" value="GLUTAMINE AMIDOTRANSFERASE YLR126C-RELATED"/>
    <property type="match status" value="1"/>
</dbReference>
<evidence type="ECO:0000259" key="1">
    <source>
        <dbReference type="Pfam" id="PF00117"/>
    </source>
</evidence>
<keyword evidence="3" id="KW-1185">Reference proteome</keyword>
<dbReference type="Pfam" id="PF00117">
    <property type="entry name" value="GATase"/>
    <property type="match status" value="1"/>
</dbReference>
<dbReference type="Gene3D" id="3.40.50.880">
    <property type="match status" value="1"/>
</dbReference>
<sequence>MSVETRPILIILHQETSTPGRVGQRLVERGFSLDIRRPPLGDHLPESLDDHAGAIMFGGPMSANDPDEFVKRETDWLAVPLKEERPLLGICLGAQKLVKHLGGAVEAHPEGLVEVGYYPLEPTQQGREFMEHWPEHIYQWHREGFDLPRGATLLARGDVYPNQMFAYGKHAYALQFHTELTLAMMLRWTVKGAERMVLPGAQNRKQHIEGRMVHDAAISAWLDQFLDKFIGTAANPAEVNRDELIAAKVA</sequence>